<feature type="transmembrane region" description="Helical" evidence="1">
    <location>
        <begin position="32"/>
        <end position="50"/>
    </location>
</feature>
<keyword evidence="1" id="KW-0472">Membrane</keyword>
<name>A0A6A6EEL2_9PEZI</name>
<proteinExistence type="predicted"/>
<evidence type="ECO:0000313" key="2">
    <source>
        <dbReference type="EMBL" id="KAF2189009.1"/>
    </source>
</evidence>
<dbReference type="OrthoDB" id="2830640at2759"/>
<reference evidence="2" key="1">
    <citation type="journal article" date="2020" name="Stud. Mycol.">
        <title>101 Dothideomycetes genomes: a test case for predicting lifestyles and emergence of pathogens.</title>
        <authorList>
            <person name="Haridas S."/>
            <person name="Albert R."/>
            <person name="Binder M."/>
            <person name="Bloem J."/>
            <person name="Labutti K."/>
            <person name="Salamov A."/>
            <person name="Andreopoulos B."/>
            <person name="Baker S."/>
            <person name="Barry K."/>
            <person name="Bills G."/>
            <person name="Bluhm B."/>
            <person name="Cannon C."/>
            <person name="Castanera R."/>
            <person name="Culley D."/>
            <person name="Daum C."/>
            <person name="Ezra D."/>
            <person name="Gonzalez J."/>
            <person name="Henrissat B."/>
            <person name="Kuo A."/>
            <person name="Liang C."/>
            <person name="Lipzen A."/>
            <person name="Lutzoni F."/>
            <person name="Magnuson J."/>
            <person name="Mondo S."/>
            <person name="Nolan M."/>
            <person name="Ohm R."/>
            <person name="Pangilinan J."/>
            <person name="Park H.-J."/>
            <person name="Ramirez L."/>
            <person name="Alfaro M."/>
            <person name="Sun H."/>
            <person name="Tritt A."/>
            <person name="Yoshinaga Y."/>
            <person name="Zwiers L.-H."/>
            <person name="Turgeon B."/>
            <person name="Goodwin S."/>
            <person name="Spatafora J."/>
            <person name="Crous P."/>
            <person name="Grigoriev I."/>
        </authorList>
    </citation>
    <scope>NUCLEOTIDE SEQUENCE</scope>
    <source>
        <strain evidence="2">CBS 207.26</strain>
    </source>
</reference>
<organism evidence="2 3">
    <name type="scientific">Zopfia rhizophila CBS 207.26</name>
    <dbReference type="NCBI Taxonomy" id="1314779"/>
    <lineage>
        <taxon>Eukaryota</taxon>
        <taxon>Fungi</taxon>
        <taxon>Dikarya</taxon>
        <taxon>Ascomycota</taxon>
        <taxon>Pezizomycotina</taxon>
        <taxon>Dothideomycetes</taxon>
        <taxon>Dothideomycetes incertae sedis</taxon>
        <taxon>Zopfiaceae</taxon>
        <taxon>Zopfia</taxon>
    </lineage>
</organism>
<protein>
    <submittedName>
        <fullName evidence="2">Uncharacterized protein</fullName>
    </submittedName>
</protein>
<evidence type="ECO:0000313" key="3">
    <source>
        <dbReference type="Proteomes" id="UP000800200"/>
    </source>
</evidence>
<evidence type="ECO:0000256" key="1">
    <source>
        <dbReference type="SAM" id="Phobius"/>
    </source>
</evidence>
<accession>A0A6A6EEL2</accession>
<feature type="non-terminal residue" evidence="2">
    <location>
        <position position="1"/>
    </location>
</feature>
<feature type="non-terminal residue" evidence="2">
    <location>
        <position position="51"/>
    </location>
</feature>
<gene>
    <name evidence="2" type="ORF">K469DRAFT_523997</name>
</gene>
<keyword evidence="3" id="KW-1185">Reference proteome</keyword>
<dbReference type="AlphaFoldDB" id="A0A6A6EEL2"/>
<sequence length="51" mass="5719">KILNAIQTEAEMRRRMAVQTQKLSEEMIRDGIAIKTIALLTIVFLPGTSFA</sequence>
<keyword evidence="1" id="KW-0812">Transmembrane</keyword>
<keyword evidence="1" id="KW-1133">Transmembrane helix</keyword>
<dbReference type="Proteomes" id="UP000800200">
    <property type="component" value="Unassembled WGS sequence"/>
</dbReference>
<dbReference type="EMBL" id="ML994622">
    <property type="protein sequence ID" value="KAF2189009.1"/>
    <property type="molecule type" value="Genomic_DNA"/>
</dbReference>